<dbReference type="EMBL" id="MN032614">
    <property type="protein sequence ID" value="QDJ96779.1"/>
    <property type="molecule type" value="Genomic_DNA"/>
</dbReference>
<proteinExistence type="predicted"/>
<name>A0A514TUT1_9CAUD</name>
<evidence type="ECO:0000313" key="1">
    <source>
        <dbReference type="EMBL" id="QDJ96779.1"/>
    </source>
</evidence>
<reference evidence="1" key="1">
    <citation type="submission" date="2019-06" db="EMBL/GenBank/DDBJ databases">
        <title>Complete genome sequence of Aeromonas hydrophila bacteriophage PS1.</title>
        <authorList>
            <person name="Rai S."/>
            <person name="Tyagi A."/>
            <person name="Kumar N."/>
            <person name="Singh N."/>
        </authorList>
    </citation>
    <scope>NUCLEOTIDE SEQUENCE [LARGE SCALE GENOMIC DNA]</scope>
</reference>
<organism evidence="1 2">
    <name type="scientific">Aeromonas phage PS1</name>
    <dbReference type="NCBI Taxonomy" id="2591406"/>
    <lineage>
        <taxon>Viruses</taxon>
        <taxon>Duplodnaviria</taxon>
        <taxon>Heunggongvirae</taxon>
        <taxon>Uroviricota</taxon>
        <taxon>Caudoviricetes</taxon>
        <taxon>Chimalliviridae</taxon>
        <taxon>Ferozepurvirus</taxon>
        <taxon>Ferozepurvirus PS1</taxon>
    </lineage>
</organism>
<dbReference type="Proteomes" id="UP000317703">
    <property type="component" value="Segment"/>
</dbReference>
<sequence>MGTIGLKIKMLFVYVILKIMSKNIEVINEKVKELVIWANGKNNDNVLLGGIGSVEVRLVKEGRGWWIHIKGLGVPLIKDRLTNGFYAFNKKTVGRLEALFITWAGVDFKHDIDHICDYIKGFDYMCQVPEFGIFDRIRETKKEVHFTPHEDFGNYIDVRGNVARKVYGQYSLELCFKINSKFCRGFVGELVIDEIKPIDITTVFTQKEFNKSLGWLVSDYVQNVVKC</sequence>
<evidence type="ECO:0000313" key="2">
    <source>
        <dbReference type="Proteomes" id="UP000317703"/>
    </source>
</evidence>
<keyword evidence="2" id="KW-1185">Reference proteome</keyword>
<protein>
    <submittedName>
        <fullName evidence="1">Uncharacterized protein</fullName>
    </submittedName>
</protein>
<accession>A0A514TUT1</accession>
<gene>
    <name evidence="1" type="ORF">PS1_0020</name>
</gene>